<organism evidence="1 2">
    <name type="scientific">Pirellula staleyi (strain ATCC 27377 / DSM 6068 / ICPB 4128)</name>
    <name type="common">Pirella staleyi</name>
    <dbReference type="NCBI Taxonomy" id="530564"/>
    <lineage>
        <taxon>Bacteria</taxon>
        <taxon>Pseudomonadati</taxon>
        <taxon>Planctomycetota</taxon>
        <taxon>Planctomycetia</taxon>
        <taxon>Pirellulales</taxon>
        <taxon>Pirellulaceae</taxon>
        <taxon>Pirellula</taxon>
    </lineage>
</organism>
<dbReference type="PANTHER" id="PTHR43737:SF1">
    <property type="entry name" value="DUF1501 DOMAIN-CONTAINING PROTEIN"/>
    <property type="match status" value="1"/>
</dbReference>
<dbReference type="STRING" id="530564.Psta_2356"/>
<dbReference type="SUPFAM" id="SSF53649">
    <property type="entry name" value="Alkaline phosphatase-like"/>
    <property type="match status" value="1"/>
</dbReference>
<proteinExistence type="predicted"/>
<dbReference type="AlphaFoldDB" id="D2R3S2"/>
<dbReference type="Pfam" id="PF07394">
    <property type="entry name" value="DUF1501"/>
    <property type="match status" value="1"/>
</dbReference>
<keyword evidence="2" id="KW-1185">Reference proteome</keyword>
<dbReference type="Proteomes" id="UP000001887">
    <property type="component" value="Chromosome"/>
</dbReference>
<dbReference type="eggNOG" id="COG4102">
    <property type="taxonomic scope" value="Bacteria"/>
</dbReference>
<reference evidence="1 2" key="1">
    <citation type="journal article" date="2009" name="Stand. Genomic Sci.">
        <title>Complete genome sequence of Pirellula staleyi type strain (ATCC 27377).</title>
        <authorList>
            <person name="Clum A."/>
            <person name="Tindall B.J."/>
            <person name="Sikorski J."/>
            <person name="Ivanova N."/>
            <person name="Mavrommatis K."/>
            <person name="Lucas S."/>
            <person name="Glavina del Rio T."/>
            <person name="Nolan M."/>
            <person name="Chen F."/>
            <person name="Tice H."/>
            <person name="Pitluck S."/>
            <person name="Cheng J.F."/>
            <person name="Chertkov O."/>
            <person name="Brettin T."/>
            <person name="Han C."/>
            <person name="Detter J.C."/>
            <person name="Kuske C."/>
            <person name="Bruce D."/>
            <person name="Goodwin L."/>
            <person name="Ovchinikova G."/>
            <person name="Pati A."/>
            <person name="Mikhailova N."/>
            <person name="Chen A."/>
            <person name="Palaniappan K."/>
            <person name="Land M."/>
            <person name="Hauser L."/>
            <person name="Chang Y.J."/>
            <person name="Jeffries C.D."/>
            <person name="Chain P."/>
            <person name="Rohde M."/>
            <person name="Goker M."/>
            <person name="Bristow J."/>
            <person name="Eisen J.A."/>
            <person name="Markowitz V."/>
            <person name="Hugenholtz P."/>
            <person name="Kyrpides N.C."/>
            <person name="Klenk H.P."/>
            <person name="Lapidus A."/>
        </authorList>
    </citation>
    <scope>NUCLEOTIDE SEQUENCE [LARGE SCALE GENOMIC DNA]</scope>
    <source>
        <strain evidence="2">ATCC 27377 / DSM 6068 / ICPB 4128</strain>
    </source>
</reference>
<dbReference type="PANTHER" id="PTHR43737">
    <property type="entry name" value="BLL7424 PROTEIN"/>
    <property type="match status" value="1"/>
</dbReference>
<dbReference type="PROSITE" id="PS51318">
    <property type="entry name" value="TAT"/>
    <property type="match status" value="1"/>
</dbReference>
<dbReference type="KEGG" id="psl:Psta_2356"/>
<evidence type="ECO:0000313" key="2">
    <source>
        <dbReference type="Proteomes" id="UP000001887"/>
    </source>
</evidence>
<protein>
    <recommendedName>
        <fullName evidence="3">DUF1501 domain-containing protein</fullName>
    </recommendedName>
</protein>
<dbReference type="EMBL" id="CP001848">
    <property type="protein sequence ID" value="ADB17026.1"/>
    <property type="molecule type" value="Genomic_DNA"/>
</dbReference>
<name>D2R3S2_PIRSD</name>
<dbReference type="InterPro" id="IPR017850">
    <property type="entry name" value="Alkaline_phosphatase_core_sf"/>
</dbReference>
<dbReference type="HOGENOM" id="CLU_035908_0_0_0"/>
<dbReference type="InterPro" id="IPR006311">
    <property type="entry name" value="TAT_signal"/>
</dbReference>
<evidence type="ECO:0008006" key="3">
    <source>
        <dbReference type="Google" id="ProtNLM"/>
    </source>
</evidence>
<accession>D2R3S2</accession>
<evidence type="ECO:0000313" key="1">
    <source>
        <dbReference type="EMBL" id="ADB17026.1"/>
    </source>
</evidence>
<dbReference type="InterPro" id="IPR010869">
    <property type="entry name" value="DUF1501"/>
</dbReference>
<sequence length="460" mass="50996" precursor="true">MHDFSCPSMQTVSRRTMIKVGGMGMLGLSLPQLLQAEATASKLRARAKSVIFLFQWGGPSHVDMFDMKPDAPEDIRGPLKPIASSADGIQVCEQLPETAKIMHKVSLIRTLTHTMKNHNSAGYYALSGHEPPSDDQRLRDSLDLFPAYGSVVDQLTPPATDMPTFVAYPHVISDGSITPGQHASFLGKSHDPLLFTEDPASPDFRLPELSLPSGLAIDRLHRRRELQRLIDKQTRLLESSAEAQGFDAYYDRAIHLLTSDKVRRAFDLSAETPETRDRYGRTTYGQGCLLARRLVEAGVKFVTVYFSNSIGGQSTKEGGWDTHGFNDTRMFPIVKDYHFPITEKTLPTLLNDLDDRGLLDDTLVVWMGEFGRTPKINGNASRDHWPQCYTSLLAGGGVKQGYVYGKSDKHGMYPDEHPVKPEDMAATIYAALGIDPASEIHDRNNRPLAIAGKPVWDVFA</sequence>
<dbReference type="OrthoDB" id="127333at2"/>
<gene>
    <name evidence="1" type="ordered locus">Psta_2356</name>
</gene>